<gene>
    <name evidence="2" type="ORF">Asi03nite_39280</name>
</gene>
<keyword evidence="3" id="KW-1185">Reference proteome</keyword>
<protein>
    <submittedName>
        <fullName evidence="2">Uncharacterized protein</fullName>
    </submittedName>
</protein>
<comment type="caution">
    <text evidence="2">The sequence shown here is derived from an EMBL/GenBank/DDBJ whole genome shotgun (WGS) entry which is preliminary data.</text>
</comment>
<sequence>MTAAGLAFIAGGLATLINFRAVLFGGGGGDGARDANPARRGRSGEPPRTASRAGGCPRGDEIPVDNAPGRGRRRAAAFNSRVQPIGPDSGPADAGDRVLPRYPWPEQRSWHGERSGHGGKAWQGDRGVVDEAAEPREADEQPEASRFIDNTAWRAEPAPDQAECDASPDSEPPGWDVAPAPEPPGWDAEHASGQGGWGTEPASGQAAWSEADDDSGYDRTRPAPIDRSDRRYGDRIDDWVRPRYRDLDDQPPSGDYWTPVPDDLYADPEPSARGYGWPVPVERLPAVPDYEPATGFDLTPVQAAEPTTLMPAWTPPEDEQRIRLPRSWAMRDARGRSLERTANGSAGREEPSWNDPSRRGRRAADAEARRERGRPRPRPRPAAVEADSSYVSRHAAHPQR</sequence>
<dbReference type="EMBL" id="BOMW01000035">
    <property type="protein sequence ID" value="GIF06390.1"/>
    <property type="molecule type" value="Genomic_DNA"/>
</dbReference>
<feature type="compositionally biased region" description="Basic and acidic residues" evidence="1">
    <location>
        <begin position="347"/>
        <end position="370"/>
    </location>
</feature>
<evidence type="ECO:0000256" key="1">
    <source>
        <dbReference type="SAM" id="MobiDB-lite"/>
    </source>
</evidence>
<feature type="compositionally biased region" description="Basic and acidic residues" evidence="1">
    <location>
        <begin position="329"/>
        <end position="339"/>
    </location>
</feature>
<organism evidence="2 3">
    <name type="scientific">Actinoplanes siamensis</name>
    <dbReference type="NCBI Taxonomy" id="1223317"/>
    <lineage>
        <taxon>Bacteria</taxon>
        <taxon>Bacillati</taxon>
        <taxon>Actinomycetota</taxon>
        <taxon>Actinomycetes</taxon>
        <taxon>Micromonosporales</taxon>
        <taxon>Micromonosporaceae</taxon>
        <taxon>Actinoplanes</taxon>
    </lineage>
</organism>
<feature type="compositionally biased region" description="Basic and acidic residues" evidence="1">
    <location>
        <begin position="31"/>
        <end position="45"/>
    </location>
</feature>
<name>A0A919N8S2_9ACTN</name>
<dbReference type="RefSeq" id="WP_203681656.1">
    <property type="nucleotide sequence ID" value="NZ_BOMW01000035.1"/>
</dbReference>
<dbReference type="AlphaFoldDB" id="A0A919N8S2"/>
<accession>A0A919N8S2</accession>
<feature type="compositionally biased region" description="Basic and acidic residues" evidence="1">
    <location>
        <begin position="216"/>
        <end position="248"/>
    </location>
</feature>
<evidence type="ECO:0000313" key="2">
    <source>
        <dbReference type="EMBL" id="GIF06390.1"/>
    </source>
</evidence>
<feature type="region of interest" description="Disordered" evidence="1">
    <location>
        <begin position="29"/>
        <end position="271"/>
    </location>
</feature>
<reference evidence="2" key="1">
    <citation type="submission" date="2021-01" db="EMBL/GenBank/DDBJ databases">
        <title>Whole genome shotgun sequence of Actinoplanes siamensis NBRC 109076.</title>
        <authorList>
            <person name="Komaki H."/>
            <person name="Tamura T."/>
        </authorList>
    </citation>
    <scope>NUCLEOTIDE SEQUENCE</scope>
    <source>
        <strain evidence="2">NBRC 109076</strain>
    </source>
</reference>
<proteinExistence type="predicted"/>
<dbReference type="Proteomes" id="UP000629619">
    <property type="component" value="Unassembled WGS sequence"/>
</dbReference>
<evidence type="ECO:0000313" key="3">
    <source>
        <dbReference type="Proteomes" id="UP000629619"/>
    </source>
</evidence>
<feature type="region of interest" description="Disordered" evidence="1">
    <location>
        <begin position="301"/>
        <end position="400"/>
    </location>
</feature>
<feature type="compositionally biased region" description="Basic and acidic residues" evidence="1">
    <location>
        <begin position="127"/>
        <end position="139"/>
    </location>
</feature>